<name>A0A268EIB6_9BACL</name>
<evidence type="ECO:0000313" key="2">
    <source>
        <dbReference type="Proteomes" id="UP000215596"/>
    </source>
</evidence>
<organism evidence="1 2">
    <name type="scientific">Paenibacillus campinasensis</name>
    <dbReference type="NCBI Taxonomy" id="66347"/>
    <lineage>
        <taxon>Bacteria</taxon>
        <taxon>Bacillati</taxon>
        <taxon>Bacillota</taxon>
        <taxon>Bacilli</taxon>
        <taxon>Bacillales</taxon>
        <taxon>Paenibacillaceae</taxon>
        <taxon>Paenibacillus</taxon>
    </lineage>
</organism>
<gene>
    <name evidence="1" type="ORF">CHH67_21350</name>
</gene>
<dbReference type="EMBL" id="NPBY01000074">
    <property type="protein sequence ID" value="PAD72856.1"/>
    <property type="molecule type" value="Genomic_DNA"/>
</dbReference>
<protein>
    <submittedName>
        <fullName evidence="1">Uncharacterized protein</fullName>
    </submittedName>
</protein>
<dbReference type="Proteomes" id="UP000215596">
    <property type="component" value="Unassembled WGS sequence"/>
</dbReference>
<reference evidence="1 2" key="1">
    <citation type="submission" date="2017-07" db="EMBL/GenBank/DDBJ databases">
        <title>Isolation and whole genome analysis of endospore-forming bacteria from heroin.</title>
        <authorList>
            <person name="Kalinowski J."/>
            <person name="Ahrens B."/>
            <person name="Al-Dilaimi A."/>
            <person name="Winkler A."/>
            <person name="Wibberg D."/>
            <person name="Schleenbecker U."/>
            <person name="Ruckert C."/>
            <person name="Wolfel R."/>
            <person name="Grass G."/>
        </authorList>
    </citation>
    <scope>NUCLEOTIDE SEQUENCE [LARGE SCALE GENOMIC DNA]</scope>
    <source>
        <strain evidence="1 2">7537-G1</strain>
    </source>
</reference>
<comment type="caution">
    <text evidence="1">The sequence shown here is derived from an EMBL/GenBank/DDBJ whole genome shotgun (WGS) entry which is preliminary data.</text>
</comment>
<dbReference type="AlphaFoldDB" id="A0A268EIB6"/>
<evidence type="ECO:0000313" key="1">
    <source>
        <dbReference type="EMBL" id="PAD72856.1"/>
    </source>
</evidence>
<dbReference type="RefSeq" id="WP_095267406.1">
    <property type="nucleotide sequence ID" value="NZ_NPBY01000074.1"/>
</dbReference>
<accession>A0A268EIB6</accession>
<sequence length="111" mass="13401">MINRTFVIRSNELPEEMRSWNWKELSYSNTKDYPEIPCVIVMAKDSYGVIIPYQISKTQNLREFFRRSYNKNVGISDKECNTIFYVEEMIDAERDRKKEALQNFFKVYHIV</sequence>
<proteinExistence type="predicted"/>